<evidence type="ECO:0000313" key="3">
    <source>
        <dbReference type="Proteomes" id="UP001056766"/>
    </source>
</evidence>
<sequence>MAFHIKPEIRILGIDDSALISDDILIVGAFFRGGQWLDGVMHSSIHRDGMDATERIAEMVTSSKHYGQIKVIMLDGVTYGGFNPVDIVRLYEGTEIPVIVIMREVPDLEKIKDALSNLPDPGERSRIILRAGAITKVVSKDPLNPIFIQCAGIDTEKAGEIVRLSSTRSNVPEPLRVAHMIATGMICGESRGKA</sequence>
<dbReference type="AlphaFoldDB" id="A0A9E5D9S1"/>
<dbReference type="EMBL" id="JAGSOI010000001">
    <property type="protein sequence ID" value="MCM1985422.1"/>
    <property type="molecule type" value="Genomic_DNA"/>
</dbReference>
<dbReference type="PIRSF" id="PIRSF006380">
    <property type="entry name" value="UCP006380"/>
    <property type="match status" value="1"/>
</dbReference>
<evidence type="ECO:0000313" key="2">
    <source>
        <dbReference type="EMBL" id="MCM1985422.1"/>
    </source>
</evidence>
<dbReference type="NCBIfam" id="NF001977">
    <property type="entry name" value="PRK00766.1"/>
    <property type="match status" value="1"/>
</dbReference>
<comment type="caution">
    <text evidence="2">The sequence shown here is derived from an EMBL/GenBank/DDBJ whole genome shotgun (WGS) entry which is preliminary data.</text>
</comment>
<organism evidence="2 3">
    <name type="scientific">Methanococcoides seepicolus</name>
    <dbReference type="NCBI Taxonomy" id="2828780"/>
    <lineage>
        <taxon>Archaea</taxon>
        <taxon>Methanobacteriati</taxon>
        <taxon>Methanobacteriota</taxon>
        <taxon>Stenosarchaea group</taxon>
        <taxon>Methanomicrobia</taxon>
        <taxon>Methanosarcinales</taxon>
        <taxon>Methanosarcinaceae</taxon>
        <taxon>Methanococcoides</taxon>
    </lineage>
</organism>
<evidence type="ECO:0000256" key="1">
    <source>
        <dbReference type="HAMAP-Rule" id="MF_00582"/>
    </source>
</evidence>
<dbReference type="PANTHER" id="PTHR39518:SF2">
    <property type="entry name" value="UPF0215 PROTEIN MJ1150"/>
    <property type="match status" value="1"/>
</dbReference>
<accession>A0A9E5D9S1</accession>
<dbReference type="Pfam" id="PF01949">
    <property type="entry name" value="Endo_dU"/>
    <property type="match status" value="1"/>
</dbReference>
<name>A0A9E5D9S1_9EURY</name>
<comment type="similarity">
    <text evidence="1">Belongs to the UPF0215 family.</text>
</comment>
<reference evidence="2" key="1">
    <citation type="journal article" date="2021" name="mSystems">
        <title>Bacteria and Archaea Synergistically Convert Glycine Betaine to Biogenic Methane in the Formosa Cold Seep of the South China Sea.</title>
        <authorList>
            <person name="Li L."/>
            <person name="Zhang W."/>
            <person name="Zhang S."/>
            <person name="Song L."/>
            <person name="Sun Q."/>
            <person name="Zhang H."/>
            <person name="Xiang H."/>
            <person name="Dong X."/>
        </authorList>
    </citation>
    <scope>NUCLEOTIDE SEQUENCE</scope>
    <source>
        <strain evidence="2">LLY</strain>
    </source>
</reference>
<dbReference type="RefSeq" id="WP_250866803.1">
    <property type="nucleotide sequence ID" value="NZ_JAGSOI010000001.1"/>
</dbReference>
<proteinExistence type="inferred from homology"/>
<keyword evidence="3" id="KW-1185">Reference proteome</keyword>
<dbReference type="HAMAP" id="MF_00582">
    <property type="entry name" value="UPF0215"/>
    <property type="match status" value="1"/>
</dbReference>
<dbReference type="InterPro" id="IPR002802">
    <property type="entry name" value="Endo_dU"/>
</dbReference>
<protein>
    <recommendedName>
        <fullName evidence="1">UPF0215 protein KDK67_00070</fullName>
    </recommendedName>
</protein>
<dbReference type="PANTHER" id="PTHR39518">
    <property type="entry name" value="UPF0215 PROTEIN MJ1150"/>
    <property type="match status" value="1"/>
</dbReference>
<reference evidence="2" key="2">
    <citation type="submission" date="2021-04" db="EMBL/GenBank/DDBJ databases">
        <authorList>
            <person name="Dong X."/>
        </authorList>
    </citation>
    <scope>NUCLEOTIDE SEQUENCE</scope>
    <source>
        <strain evidence="2">LLY</strain>
    </source>
</reference>
<gene>
    <name evidence="2" type="ORF">KDK67_00070</name>
</gene>
<dbReference type="Proteomes" id="UP001056766">
    <property type="component" value="Unassembled WGS sequence"/>
</dbReference>
<dbReference type="Gene3D" id="3.30.2170.10">
    <property type="entry name" value="archaeoglobus fulgidus dsm 4304 superfamily"/>
    <property type="match status" value="1"/>
</dbReference>